<evidence type="ECO:0000313" key="2">
    <source>
        <dbReference type="Proteomes" id="UP000076871"/>
    </source>
</evidence>
<sequence length="178" mass="20172">MEFAWWEQVRSVEVVEACKRHPAFRPTMTWSLFRSFTPHISWLADNSSSPHSPILTRILRQGTACHTPAGRHAPYRLGFVPIRTLVSFQALLPEILLSRVDVGIGCPIPTVVQEISLAPYVAMLVFVQVPLHHVPVSVYTNHITHPVPFHVSFSLVISLSLHAYVDWEGRLMEYGKIK</sequence>
<evidence type="ECO:0000313" key="1">
    <source>
        <dbReference type="EMBL" id="KZT08573.1"/>
    </source>
</evidence>
<dbReference type="GeneID" id="63819448"/>
<dbReference type="RefSeq" id="XP_040766313.1">
    <property type="nucleotide sequence ID" value="XM_040902417.1"/>
</dbReference>
<reference evidence="1 2" key="1">
    <citation type="journal article" date="2016" name="Mol. Biol. Evol.">
        <title>Comparative Genomics of Early-Diverging Mushroom-Forming Fungi Provides Insights into the Origins of Lignocellulose Decay Capabilities.</title>
        <authorList>
            <person name="Nagy L.G."/>
            <person name="Riley R."/>
            <person name="Tritt A."/>
            <person name="Adam C."/>
            <person name="Daum C."/>
            <person name="Floudas D."/>
            <person name="Sun H."/>
            <person name="Yadav J.S."/>
            <person name="Pangilinan J."/>
            <person name="Larsson K.H."/>
            <person name="Matsuura K."/>
            <person name="Barry K."/>
            <person name="Labutti K."/>
            <person name="Kuo R."/>
            <person name="Ohm R.A."/>
            <person name="Bhattacharya S.S."/>
            <person name="Shirouzu T."/>
            <person name="Yoshinaga Y."/>
            <person name="Martin F.M."/>
            <person name="Grigoriev I.V."/>
            <person name="Hibbett D.S."/>
        </authorList>
    </citation>
    <scope>NUCLEOTIDE SEQUENCE [LARGE SCALE GENOMIC DNA]</scope>
    <source>
        <strain evidence="1 2">93-53</strain>
    </source>
</reference>
<dbReference type="AlphaFoldDB" id="A0A165F856"/>
<dbReference type="InParanoid" id="A0A165F856"/>
<organism evidence="1 2">
    <name type="scientific">Laetiporus sulphureus 93-53</name>
    <dbReference type="NCBI Taxonomy" id="1314785"/>
    <lineage>
        <taxon>Eukaryota</taxon>
        <taxon>Fungi</taxon>
        <taxon>Dikarya</taxon>
        <taxon>Basidiomycota</taxon>
        <taxon>Agaricomycotina</taxon>
        <taxon>Agaricomycetes</taxon>
        <taxon>Polyporales</taxon>
        <taxon>Laetiporus</taxon>
    </lineage>
</organism>
<keyword evidence="2" id="KW-1185">Reference proteome</keyword>
<accession>A0A165F856</accession>
<name>A0A165F856_9APHY</name>
<dbReference type="EMBL" id="KV427614">
    <property type="protein sequence ID" value="KZT08573.1"/>
    <property type="molecule type" value="Genomic_DNA"/>
</dbReference>
<protein>
    <submittedName>
        <fullName evidence="1">Uncharacterized protein</fullName>
    </submittedName>
</protein>
<dbReference type="Proteomes" id="UP000076871">
    <property type="component" value="Unassembled WGS sequence"/>
</dbReference>
<proteinExistence type="predicted"/>
<gene>
    <name evidence="1" type="ORF">LAESUDRAFT_42760</name>
</gene>